<accession>A0ABQ4ZFX1</accession>
<gene>
    <name evidence="5" type="ORF">Tco_0771749</name>
</gene>
<dbReference type="EMBL" id="BQNB010011325">
    <property type="protein sequence ID" value="GJS89113.1"/>
    <property type="molecule type" value="Genomic_DNA"/>
</dbReference>
<dbReference type="SUPFAM" id="SSF52540">
    <property type="entry name" value="P-loop containing nucleoside triphosphate hydrolases"/>
    <property type="match status" value="1"/>
</dbReference>
<evidence type="ECO:0000313" key="6">
    <source>
        <dbReference type="Proteomes" id="UP001151760"/>
    </source>
</evidence>
<protein>
    <submittedName>
        <fullName evidence="5">6-phosphofructo-2-kinase/fructose-2, 6-bisphosphatase-like protein isoform X1</fullName>
    </submittedName>
</protein>
<reference evidence="5" key="2">
    <citation type="submission" date="2022-01" db="EMBL/GenBank/DDBJ databases">
        <authorList>
            <person name="Yamashiro T."/>
            <person name="Shiraishi A."/>
            <person name="Satake H."/>
            <person name="Nakayama K."/>
        </authorList>
    </citation>
    <scope>NUCLEOTIDE SEQUENCE</scope>
</reference>
<reference evidence="5" key="1">
    <citation type="journal article" date="2022" name="Int. J. Mol. Sci.">
        <title>Draft Genome of Tanacetum Coccineum: Genomic Comparison of Closely Related Tanacetum-Family Plants.</title>
        <authorList>
            <person name="Yamashiro T."/>
            <person name="Shiraishi A."/>
            <person name="Nakayama K."/>
            <person name="Satake H."/>
        </authorList>
    </citation>
    <scope>NUCLEOTIDE SEQUENCE</scope>
</reference>
<evidence type="ECO:0000313" key="5">
    <source>
        <dbReference type="EMBL" id="GJS89113.1"/>
    </source>
</evidence>
<dbReference type="Gene3D" id="3.30.900.10">
    <property type="entry name" value="HORMA domain"/>
    <property type="match status" value="1"/>
</dbReference>
<keyword evidence="1" id="KW-0547">Nucleotide-binding</keyword>
<evidence type="ECO:0000256" key="1">
    <source>
        <dbReference type="ARBA" id="ARBA00022741"/>
    </source>
</evidence>
<organism evidence="5 6">
    <name type="scientific">Tanacetum coccineum</name>
    <dbReference type="NCBI Taxonomy" id="301880"/>
    <lineage>
        <taxon>Eukaryota</taxon>
        <taxon>Viridiplantae</taxon>
        <taxon>Streptophyta</taxon>
        <taxon>Embryophyta</taxon>
        <taxon>Tracheophyta</taxon>
        <taxon>Spermatophyta</taxon>
        <taxon>Magnoliopsida</taxon>
        <taxon>eudicotyledons</taxon>
        <taxon>Gunneridae</taxon>
        <taxon>Pentapetalae</taxon>
        <taxon>asterids</taxon>
        <taxon>campanulids</taxon>
        <taxon>Asterales</taxon>
        <taxon>Asteraceae</taxon>
        <taxon>Asteroideae</taxon>
        <taxon>Anthemideae</taxon>
        <taxon>Anthemidinae</taxon>
        <taxon>Tanacetum</taxon>
    </lineage>
</organism>
<dbReference type="InterPro" id="IPR013079">
    <property type="entry name" value="6Phosfructo_kin"/>
</dbReference>
<dbReference type="PANTHER" id="PTHR10606">
    <property type="entry name" value="6-PHOSPHOFRUCTO-2-KINASE/FRUCTOSE-2,6-BISPHOSPHATASE"/>
    <property type="match status" value="1"/>
</dbReference>
<feature type="domain" description="6-phosphofructo-2-kinase" evidence="4">
    <location>
        <begin position="1"/>
        <end position="76"/>
    </location>
</feature>
<sequence length="189" mass="21117">VRLPASGKTFVAAKLTRYLRWLGHYIKHFNVGKYQRLKHGANLTANFFRGDNTEGMAVRNEVAALSIDVMIAWMQEVIQHDAYQLLVVPAPLFGVLVPADYEPPFIRGCTEDETHNTWAKNHLKMEVGNVNNKHFVLALKDDNVSLGADSMQEDGDSDADSEVKQPEKGKQNVTNLVLFSCIAGYIDLT</sequence>
<name>A0ABQ4ZFX1_9ASTR</name>
<dbReference type="Gene3D" id="3.40.50.300">
    <property type="entry name" value="P-loop containing nucleotide triphosphate hydrolases"/>
    <property type="match status" value="1"/>
</dbReference>
<feature type="compositionally biased region" description="Acidic residues" evidence="3">
    <location>
        <begin position="151"/>
        <end position="160"/>
    </location>
</feature>
<keyword evidence="2" id="KW-0067">ATP-binding</keyword>
<evidence type="ECO:0000256" key="3">
    <source>
        <dbReference type="SAM" id="MobiDB-lite"/>
    </source>
</evidence>
<proteinExistence type="predicted"/>
<feature type="region of interest" description="Disordered" evidence="3">
    <location>
        <begin position="147"/>
        <end position="168"/>
    </location>
</feature>
<dbReference type="PANTHER" id="PTHR10606:SF44">
    <property type="entry name" value="6-PHOSPHOFRUCTO 2-KINASE_FRUCTOSE 2,6-BISPHOSPHATASE LONG FORM"/>
    <property type="match status" value="1"/>
</dbReference>
<feature type="non-terminal residue" evidence="5">
    <location>
        <position position="1"/>
    </location>
</feature>
<dbReference type="InterPro" id="IPR003094">
    <property type="entry name" value="6Pfruct_kin"/>
</dbReference>
<dbReference type="Proteomes" id="UP001151760">
    <property type="component" value="Unassembled WGS sequence"/>
</dbReference>
<dbReference type="InterPro" id="IPR036570">
    <property type="entry name" value="HORMA_dom_sf"/>
</dbReference>
<evidence type="ECO:0000256" key="2">
    <source>
        <dbReference type="ARBA" id="ARBA00022840"/>
    </source>
</evidence>
<evidence type="ECO:0000259" key="4">
    <source>
        <dbReference type="Pfam" id="PF01591"/>
    </source>
</evidence>
<dbReference type="InterPro" id="IPR027417">
    <property type="entry name" value="P-loop_NTPase"/>
</dbReference>
<keyword evidence="6" id="KW-1185">Reference proteome</keyword>
<comment type="caution">
    <text evidence="5">The sequence shown here is derived from an EMBL/GenBank/DDBJ whole genome shotgun (WGS) entry which is preliminary data.</text>
</comment>
<dbReference type="Pfam" id="PF01591">
    <property type="entry name" value="6PF2K"/>
    <property type="match status" value="1"/>
</dbReference>